<dbReference type="Pfam" id="PF05729">
    <property type="entry name" value="NACHT"/>
    <property type="match status" value="1"/>
</dbReference>
<dbReference type="SUPFAM" id="SSF52540">
    <property type="entry name" value="P-loop containing nucleoside triphosphate hydrolases"/>
    <property type="match status" value="1"/>
</dbReference>
<dbReference type="Gene3D" id="3.40.50.300">
    <property type="entry name" value="P-loop containing nucleotide triphosphate hydrolases"/>
    <property type="match status" value="1"/>
</dbReference>
<keyword evidence="3" id="KW-1185">Reference proteome</keyword>
<dbReference type="Proteomes" id="UP001526426">
    <property type="component" value="Unassembled WGS sequence"/>
</dbReference>
<gene>
    <name evidence="2" type="ORF">K4A83_04415</name>
</gene>
<sequence length="796" mass="92941">MAQPAKQLLKATPDGIQQAKLAWLASANQIMRNLESAPYFISQKTIHHFFEGQPIESQDFQKICIALGLKWREIAGLPQKPRPIPPPPAAPPRVNSSLRAIADSVRERLYTKLQERYSQITLLNHRLAPTSGVEFDVYRVSRVSRETYLDLTEFVNHPHERAEVERLGLGERQDRLGGLQAVQTSPRLILLGPSGAGKTTFLSRVAIACTQGELPEHWIPVYICLHDFPDTTLESPNFLRATIQQILDTEENKQTEYLLNAGQLLILIDGMDEVPLTIRRHLQYQIRSLLQRYYKNRFLLTCRTQITEYTFPTFEYIELAEFNRSQLQKFADVWFTSQNIEKPKSVLKQFLAELDLPKYHKVVPLFNTPLFLSFACWIFQDLNKLPKRPFDFYEQGLDRLLEQWNLVYPRFQSYIYQTLDKAHKLKLLSLLSSLLFQKQELLVEYDVMCQYLYSYVTEVLQIPAHPQELLKESQQILQSIEGQHGLIIEKLPSIMSFGNHGIHEYLTSELILEHFKADDLDAIINPFIKIQWQKYLLFAVNHLENVNDLLMRLKKKIDYLLVNDPKIQIFLSWVNQKSLLVKVPYKPAAVRAFYFSQALARIFEPKLARPLDFSHAVDRVLRSSLHDRTLACELDEKLDQAFRRYPLRNLDYDLLIDLVLDCLLGTFANDLGLFITFMQDRQLKLDPDLRAALNRFKEQIPDATQDRSKYQKWWQANNKIWTRNLRLVIIESRNIGYDWQFSKAQQELLKQYYEANKLLVACLYSNPKISPDVIQEIEDTLILSVAELESRYHDEI</sequence>
<dbReference type="InterPro" id="IPR027417">
    <property type="entry name" value="P-loop_NTPase"/>
</dbReference>
<evidence type="ECO:0000313" key="3">
    <source>
        <dbReference type="Proteomes" id="UP001526426"/>
    </source>
</evidence>
<evidence type="ECO:0000259" key="1">
    <source>
        <dbReference type="PROSITE" id="PS50837"/>
    </source>
</evidence>
<evidence type="ECO:0000313" key="2">
    <source>
        <dbReference type="EMBL" id="MCW6035518.1"/>
    </source>
</evidence>
<dbReference type="InterPro" id="IPR054501">
    <property type="entry name" value="NCH2"/>
</dbReference>
<name>A0ABT3L1Y7_9CYAN</name>
<dbReference type="Pfam" id="PF22727">
    <property type="entry name" value="NCH2"/>
    <property type="match status" value="1"/>
</dbReference>
<dbReference type="InterPro" id="IPR007111">
    <property type="entry name" value="NACHT_NTPase"/>
</dbReference>
<proteinExistence type="predicted"/>
<feature type="domain" description="NACHT" evidence="1">
    <location>
        <begin position="186"/>
        <end position="304"/>
    </location>
</feature>
<dbReference type="EMBL" id="JAIHOM010000015">
    <property type="protein sequence ID" value="MCW6035518.1"/>
    <property type="molecule type" value="Genomic_DNA"/>
</dbReference>
<organism evidence="2 3">
    <name type="scientific">Spirulina subsalsa FACHB-351</name>
    <dbReference type="NCBI Taxonomy" id="234711"/>
    <lineage>
        <taxon>Bacteria</taxon>
        <taxon>Bacillati</taxon>
        <taxon>Cyanobacteriota</taxon>
        <taxon>Cyanophyceae</taxon>
        <taxon>Spirulinales</taxon>
        <taxon>Spirulinaceae</taxon>
        <taxon>Spirulina</taxon>
    </lineage>
</organism>
<dbReference type="PROSITE" id="PS50837">
    <property type="entry name" value="NACHT"/>
    <property type="match status" value="1"/>
</dbReference>
<comment type="caution">
    <text evidence="2">The sequence shown here is derived from an EMBL/GenBank/DDBJ whole genome shotgun (WGS) entry which is preliminary data.</text>
</comment>
<accession>A0ABT3L1Y7</accession>
<protein>
    <submittedName>
        <fullName evidence="2">NACHT domain-containing protein</fullName>
    </submittedName>
</protein>
<reference evidence="2 3" key="1">
    <citation type="submission" date="2021-08" db="EMBL/GenBank/DDBJ databases">
        <title>Draft genome sequence of Spirulina subsalsa with high tolerance to salinity and hype-accumulation of phycocyanin.</title>
        <authorList>
            <person name="Pei H."/>
            <person name="Jiang L."/>
        </authorList>
    </citation>
    <scope>NUCLEOTIDE SEQUENCE [LARGE SCALE GENOMIC DNA]</scope>
    <source>
        <strain evidence="2 3">FACHB-351</strain>
    </source>
</reference>
<dbReference type="RefSeq" id="WP_265263214.1">
    <property type="nucleotide sequence ID" value="NZ_JAIHOM010000015.1"/>
</dbReference>